<evidence type="ECO:0008006" key="3">
    <source>
        <dbReference type="Google" id="ProtNLM"/>
    </source>
</evidence>
<sequence>MASTQMGKIARHWENRDKRSHSLTQVTDRLIKKIIARMKRPKHTRANRIDVLIGDSGIGKSTVLRKLADRLSVITGDVWKAKLWHVATQGFEDNTGLPIIEEHQVNGKMQKVATFAKADHVPGAVWQPHYTLGILDELPTAPPLIQNQLREMIDGQINGSPIDPKCLLIGTGNPPDARFVTVNALDNALEKRLKIYIVIPTKSELLEVWSQIMPDLIYKFLMMHQEFIDAISPREWEGVSKDVQDLVDGGGTLQEAAEEATDALIEYPNIEVKLRQWLQWGDDPRHYPLRGLQIMKATDNEMATYQGYLEHWLQERNLRGLAGQSAQDLVRTLNLTAEEELKKDEDRIARNVTQFLIPLAELEANDMAKTILEVVMNGVLVSQICLNLKANKKTLKAMSEALKRFHLMRSKISAVATG</sequence>
<comment type="caution">
    <text evidence="2">The sequence shown here is derived from an EMBL/GenBank/DDBJ whole genome shotgun (WGS) entry which is preliminary data.</text>
</comment>
<proteinExistence type="predicted"/>
<reference evidence="2" key="1">
    <citation type="journal article" date="2015" name="Nature">
        <title>Complex archaea that bridge the gap between prokaryotes and eukaryotes.</title>
        <authorList>
            <person name="Spang A."/>
            <person name="Saw J.H."/>
            <person name="Jorgensen S.L."/>
            <person name="Zaremba-Niedzwiedzka K."/>
            <person name="Martijn J."/>
            <person name="Lind A.E."/>
            <person name="van Eijk R."/>
            <person name="Schleper C."/>
            <person name="Guy L."/>
            <person name="Ettema T.J."/>
        </authorList>
    </citation>
    <scope>NUCLEOTIDE SEQUENCE</scope>
</reference>
<dbReference type="SUPFAM" id="SSF52540">
    <property type="entry name" value="P-loop containing nucleoside triphosphate hydrolases"/>
    <property type="match status" value="1"/>
</dbReference>
<feature type="region of interest" description="Disordered" evidence="1">
    <location>
        <begin position="1"/>
        <end position="22"/>
    </location>
</feature>
<accession>A0A0F9PAD2</accession>
<protein>
    <recommendedName>
        <fullName evidence="3">ATPase dynein-related AAA domain-containing protein</fullName>
    </recommendedName>
</protein>
<evidence type="ECO:0000313" key="2">
    <source>
        <dbReference type="EMBL" id="KKN28760.1"/>
    </source>
</evidence>
<name>A0A0F9PAD2_9ZZZZ</name>
<dbReference type="CDD" id="cd00009">
    <property type="entry name" value="AAA"/>
    <property type="match status" value="1"/>
</dbReference>
<dbReference type="Gene3D" id="3.40.50.300">
    <property type="entry name" value="P-loop containing nucleotide triphosphate hydrolases"/>
    <property type="match status" value="1"/>
</dbReference>
<dbReference type="AlphaFoldDB" id="A0A0F9PAD2"/>
<dbReference type="EMBL" id="LAZR01002536">
    <property type="protein sequence ID" value="KKN28760.1"/>
    <property type="molecule type" value="Genomic_DNA"/>
</dbReference>
<evidence type="ECO:0000256" key="1">
    <source>
        <dbReference type="SAM" id="MobiDB-lite"/>
    </source>
</evidence>
<gene>
    <name evidence="2" type="ORF">LCGC14_0850970</name>
</gene>
<organism evidence="2">
    <name type="scientific">marine sediment metagenome</name>
    <dbReference type="NCBI Taxonomy" id="412755"/>
    <lineage>
        <taxon>unclassified sequences</taxon>
        <taxon>metagenomes</taxon>
        <taxon>ecological metagenomes</taxon>
    </lineage>
</organism>
<dbReference type="InterPro" id="IPR027417">
    <property type="entry name" value="P-loop_NTPase"/>
</dbReference>